<evidence type="ECO:0000313" key="2">
    <source>
        <dbReference type="EMBL" id="KAK8971465.1"/>
    </source>
</evidence>
<reference evidence="2 3" key="1">
    <citation type="journal article" date="2022" name="Nat. Plants">
        <title>Genomes of leafy and leafless Platanthera orchids illuminate the evolution of mycoheterotrophy.</title>
        <authorList>
            <person name="Li M.H."/>
            <person name="Liu K.W."/>
            <person name="Li Z."/>
            <person name="Lu H.C."/>
            <person name="Ye Q.L."/>
            <person name="Zhang D."/>
            <person name="Wang J.Y."/>
            <person name="Li Y.F."/>
            <person name="Zhong Z.M."/>
            <person name="Liu X."/>
            <person name="Yu X."/>
            <person name="Liu D.K."/>
            <person name="Tu X.D."/>
            <person name="Liu B."/>
            <person name="Hao Y."/>
            <person name="Liao X.Y."/>
            <person name="Jiang Y.T."/>
            <person name="Sun W.H."/>
            <person name="Chen J."/>
            <person name="Chen Y.Q."/>
            <person name="Ai Y."/>
            <person name="Zhai J.W."/>
            <person name="Wu S.S."/>
            <person name="Zhou Z."/>
            <person name="Hsiao Y.Y."/>
            <person name="Wu W.L."/>
            <person name="Chen Y.Y."/>
            <person name="Lin Y.F."/>
            <person name="Hsu J.L."/>
            <person name="Li C.Y."/>
            <person name="Wang Z.W."/>
            <person name="Zhao X."/>
            <person name="Zhong W.Y."/>
            <person name="Ma X.K."/>
            <person name="Ma L."/>
            <person name="Huang J."/>
            <person name="Chen G.Z."/>
            <person name="Huang M.Z."/>
            <person name="Huang L."/>
            <person name="Peng D.H."/>
            <person name="Luo Y.B."/>
            <person name="Zou S.Q."/>
            <person name="Chen S.P."/>
            <person name="Lan S."/>
            <person name="Tsai W.C."/>
            <person name="Van de Peer Y."/>
            <person name="Liu Z.J."/>
        </authorList>
    </citation>
    <scope>NUCLEOTIDE SEQUENCE [LARGE SCALE GENOMIC DNA]</scope>
    <source>
        <strain evidence="2">Lor288</strain>
    </source>
</reference>
<dbReference type="EMBL" id="JBBWWR010000001">
    <property type="protein sequence ID" value="KAK8971465.1"/>
    <property type="molecule type" value="Genomic_DNA"/>
</dbReference>
<name>A0ABR2N5S7_9ASPA</name>
<accession>A0ABR2N5S7</accession>
<feature type="compositionally biased region" description="Basic and acidic residues" evidence="1">
    <location>
        <begin position="13"/>
        <end position="34"/>
    </location>
</feature>
<feature type="compositionally biased region" description="Basic residues" evidence="1">
    <location>
        <begin position="1"/>
        <end position="10"/>
    </location>
</feature>
<dbReference type="PANTHER" id="PTHR33735">
    <property type="entry name" value="EXPRESSED PROTEIN"/>
    <property type="match status" value="1"/>
</dbReference>
<proteinExistence type="predicted"/>
<keyword evidence="3" id="KW-1185">Reference proteome</keyword>
<comment type="caution">
    <text evidence="2">The sequence shown here is derived from an EMBL/GenBank/DDBJ whole genome shotgun (WGS) entry which is preliminary data.</text>
</comment>
<evidence type="ECO:0000313" key="3">
    <source>
        <dbReference type="Proteomes" id="UP001412067"/>
    </source>
</evidence>
<protein>
    <submittedName>
        <fullName evidence="2">Uncharacterized protein</fullName>
    </submittedName>
</protein>
<feature type="region of interest" description="Disordered" evidence="1">
    <location>
        <begin position="1"/>
        <end position="46"/>
    </location>
</feature>
<organism evidence="2 3">
    <name type="scientific">Platanthera guangdongensis</name>
    <dbReference type="NCBI Taxonomy" id="2320717"/>
    <lineage>
        <taxon>Eukaryota</taxon>
        <taxon>Viridiplantae</taxon>
        <taxon>Streptophyta</taxon>
        <taxon>Embryophyta</taxon>
        <taxon>Tracheophyta</taxon>
        <taxon>Spermatophyta</taxon>
        <taxon>Magnoliopsida</taxon>
        <taxon>Liliopsida</taxon>
        <taxon>Asparagales</taxon>
        <taxon>Orchidaceae</taxon>
        <taxon>Orchidoideae</taxon>
        <taxon>Orchideae</taxon>
        <taxon>Orchidinae</taxon>
        <taxon>Platanthera</taxon>
    </lineage>
</organism>
<evidence type="ECO:0000256" key="1">
    <source>
        <dbReference type="SAM" id="MobiDB-lite"/>
    </source>
</evidence>
<gene>
    <name evidence="2" type="ORF">KSP40_PGU020692</name>
</gene>
<sequence length="111" mass="12100">MAAAFHRRNLFSKPEKKSCGGDRGEGGHHWEKVSSDIAEGMPPDGDERLKNAILFVEKAAKEVAEEAHLTQDIMHNVQQRTTVGMAAGGTGAEMQALGDGARWRGRSDKDR</sequence>
<dbReference type="Proteomes" id="UP001412067">
    <property type="component" value="Unassembled WGS sequence"/>
</dbReference>
<dbReference type="PANTHER" id="PTHR33735:SF10">
    <property type="entry name" value="EXPRESSED PROTEIN"/>
    <property type="match status" value="1"/>
</dbReference>